<accession>A0A267F1V1</accession>
<feature type="compositionally biased region" description="Low complexity" evidence="1">
    <location>
        <begin position="378"/>
        <end position="408"/>
    </location>
</feature>
<feature type="region of interest" description="Disordered" evidence="1">
    <location>
        <begin position="317"/>
        <end position="336"/>
    </location>
</feature>
<feature type="compositionally biased region" description="Polar residues" evidence="1">
    <location>
        <begin position="245"/>
        <end position="268"/>
    </location>
</feature>
<organism evidence="2 3">
    <name type="scientific">Macrostomum lignano</name>
    <dbReference type="NCBI Taxonomy" id="282301"/>
    <lineage>
        <taxon>Eukaryota</taxon>
        <taxon>Metazoa</taxon>
        <taxon>Spiralia</taxon>
        <taxon>Lophotrochozoa</taxon>
        <taxon>Platyhelminthes</taxon>
        <taxon>Rhabditophora</taxon>
        <taxon>Macrostomorpha</taxon>
        <taxon>Macrostomida</taxon>
        <taxon>Macrostomidae</taxon>
        <taxon>Macrostomum</taxon>
    </lineage>
</organism>
<feature type="region of interest" description="Disordered" evidence="1">
    <location>
        <begin position="349"/>
        <end position="417"/>
    </location>
</feature>
<gene>
    <name evidence="2" type="ORF">BOX15_Mlig011369g1</name>
</gene>
<reference evidence="2 3" key="1">
    <citation type="submission" date="2017-06" db="EMBL/GenBank/DDBJ databases">
        <title>A platform for efficient transgenesis in Macrostomum lignano, a flatworm model organism for stem cell research.</title>
        <authorList>
            <person name="Berezikov E."/>
        </authorList>
    </citation>
    <scope>NUCLEOTIDE SEQUENCE [LARGE SCALE GENOMIC DNA]</scope>
    <source>
        <strain evidence="2">DV1</strain>
        <tissue evidence="2">Whole organism</tissue>
    </source>
</reference>
<feature type="region of interest" description="Disordered" evidence="1">
    <location>
        <begin position="77"/>
        <end position="268"/>
    </location>
</feature>
<feature type="compositionally biased region" description="Basic and acidic residues" evidence="1">
    <location>
        <begin position="625"/>
        <end position="637"/>
    </location>
</feature>
<evidence type="ECO:0000313" key="2">
    <source>
        <dbReference type="EMBL" id="PAA67755.1"/>
    </source>
</evidence>
<feature type="compositionally biased region" description="Low complexity" evidence="1">
    <location>
        <begin position="77"/>
        <end position="90"/>
    </location>
</feature>
<name>A0A267F1V1_9PLAT</name>
<feature type="compositionally biased region" description="Low complexity" evidence="1">
    <location>
        <begin position="170"/>
        <end position="191"/>
    </location>
</feature>
<comment type="caution">
    <text evidence="2">The sequence shown here is derived from an EMBL/GenBank/DDBJ whole genome shotgun (WGS) entry which is preliminary data.</text>
</comment>
<feature type="region of interest" description="Disordered" evidence="1">
    <location>
        <begin position="678"/>
        <end position="702"/>
    </location>
</feature>
<dbReference type="EMBL" id="NIVC01001457">
    <property type="protein sequence ID" value="PAA67755.1"/>
    <property type="molecule type" value="Genomic_DNA"/>
</dbReference>
<feature type="compositionally biased region" description="Low complexity" evidence="1">
    <location>
        <begin position="595"/>
        <end position="608"/>
    </location>
</feature>
<feature type="region of interest" description="Disordered" evidence="1">
    <location>
        <begin position="481"/>
        <end position="502"/>
    </location>
</feature>
<sequence>MDLEGRRSSYSIARVLEEVQEQKTKEQQLQKRQSGLITESEVLEASSNSSASGAQEAPEEELQFKPGFVSQLLGKFGGQQQQRAASSSNSPEVAAGLRKASSTQNLSGTATFGGVVLRRQPVASTNISSSTSATGPATVARRRSQDVSGNAANVNGNGGSHVFAFSGGNSSPASPATQASSSPSGSSTASGNRVFIIPKTSASPVVRRWQQQQQQQQAPVQKPTPPSEAIKPSPSPTDNLKTKTTEQINEVQQKPEVTTESLVTIPSDSESLPIKNLVQSKRSMFEQPQQQQSVVSHAKTNGGAGLGTTVTKVSLSPHNHQHQPVIGRSGSNNATRQILPRSVEIVKATSPKMPTQQSSKPSTPPQPQPAKSVLPSKPSVVPAPTVAMVTKPTTTVTTTTPANKSSNTKKSDSDGYGFGLPVPQLKSSLPFNGENLKRVALNDRAVVAMRKAGKSWFFGTDVAEAPEGSIAVKLTPNDRPFSLTEDGDSSHAANDVDELTEERRAQTTVWDHVRNADSGRQRVDPGLAAEARRLMASAASDEGEAGDEQKATSIAARRNKKMLCFKRDSVLEETFEYQSEKSLIEELRITPDYPTDPFEPSDSPSSPTIDEEEEFNPTAASAATDEAKKDAVKEADGDAKVANGTAGVGLRPAGTPTALANYNPKLADEFVWGARNSAISEDKSSQEQPSSSTAAVGDIVDAGAVDDPDAQWSASASADLLF</sequence>
<protein>
    <submittedName>
        <fullName evidence="2">Uncharacterized protein</fullName>
    </submittedName>
</protein>
<proteinExistence type="predicted"/>
<feature type="compositionally biased region" description="Polar residues" evidence="1">
    <location>
        <begin position="283"/>
        <end position="299"/>
    </location>
</feature>
<feature type="compositionally biased region" description="Low complexity" evidence="1">
    <location>
        <begin position="123"/>
        <end position="134"/>
    </location>
</feature>
<feature type="compositionally biased region" description="Polar residues" evidence="1">
    <location>
        <begin position="100"/>
        <end position="110"/>
    </location>
</feature>
<feature type="region of interest" description="Disordered" evidence="1">
    <location>
        <begin position="590"/>
        <end position="637"/>
    </location>
</feature>
<feature type="region of interest" description="Disordered" evidence="1">
    <location>
        <begin position="21"/>
        <end position="62"/>
    </location>
</feature>
<dbReference type="AlphaFoldDB" id="A0A267F1V1"/>
<feature type="region of interest" description="Disordered" evidence="1">
    <location>
        <begin position="283"/>
        <end position="311"/>
    </location>
</feature>
<keyword evidence="3" id="KW-1185">Reference proteome</keyword>
<evidence type="ECO:0000313" key="3">
    <source>
        <dbReference type="Proteomes" id="UP000215902"/>
    </source>
</evidence>
<dbReference type="Proteomes" id="UP000215902">
    <property type="component" value="Unassembled WGS sequence"/>
</dbReference>
<evidence type="ECO:0000256" key="1">
    <source>
        <dbReference type="SAM" id="MobiDB-lite"/>
    </source>
</evidence>